<comment type="caution">
    <text evidence="2">The sequence shown here is derived from an EMBL/GenBank/DDBJ whole genome shotgun (WGS) entry which is preliminary data.</text>
</comment>
<dbReference type="Pfam" id="PF14023">
    <property type="entry name" value="Bestrophin-like"/>
    <property type="match status" value="1"/>
</dbReference>
<gene>
    <name evidence="2" type="ORF">LF41_2916</name>
</gene>
<name>A0A0A2WLX0_9GAMM</name>
<dbReference type="eggNOG" id="ENOG502Z8P1">
    <property type="taxonomic scope" value="Bacteria"/>
</dbReference>
<keyword evidence="1" id="KW-1133">Transmembrane helix</keyword>
<dbReference type="Proteomes" id="UP000030518">
    <property type="component" value="Unassembled WGS sequence"/>
</dbReference>
<sequence>MWRRDIRSDAMNVSGFGGWLEATPLWLIAACLIAAMSVSRVVGIALRRRWKQGVASDGSKSDGEEGFMLSSVVGLLALLVGFTFALAVDRFETRRSLVLEEANAIGTAYLRTQLLEEPHRSRISRLLVDYTDNRLELARLPNAEARPLMARNDRMTTELWVATVAAWPTIRGMDFSSSYIDSMNSVIDLGESRKISRLAKVPYEVYGVLFVYLIAASGLVGFTRESRRERWSTTFLFLLFTLALGLIIDIDRPIDGAIHESQKPMEDLRASLRATPPAVFHPRPDR</sequence>
<dbReference type="InterPro" id="IPR025333">
    <property type="entry name" value="DUF4239"/>
</dbReference>
<evidence type="ECO:0000313" key="2">
    <source>
        <dbReference type="EMBL" id="KGQ19270.1"/>
    </source>
</evidence>
<evidence type="ECO:0000313" key="3">
    <source>
        <dbReference type="Proteomes" id="UP000030518"/>
    </source>
</evidence>
<protein>
    <recommendedName>
        <fullName evidence="4">DUF4239 domain-containing protein</fullName>
    </recommendedName>
</protein>
<accession>A0A0A2WLX0</accession>
<organism evidence="2 3">
    <name type="scientific">Lysobacter dokdonensis DS-58</name>
    <dbReference type="NCBI Taxonomy" id="1300345"/>
    <lineage>
        <taxon>Bacteria</taxon>
        <taxon>Pseudomonadati</taxon>
        <taxon>Pseudomonadota</taxon>
        <taxon>Gammaproteobacteria</taxon>
        <taxon>Lysobacterales</taxon>
        <taxon>Lysobacteraceae</taxon>
        <taxon>Noviluteimonas</taxon>
    </lineage>
</organism>
<proteinExistence type="predicted"/>
<evidence type="ECO:0008006" key="4">
    <source>
        <dbReference type="Google" id="ProtNLM"/>
    </source>
</evidence>
<keyword evidence="1" id="KW-0472">Membrane</keyword>
<keyword evidence="3" id="KW-1185">Reference proteome</keyword>
<reference evidence="2 3" key="1">
    <citation type="submission" date="2014-09" db="EMBL/GenBank/DDBJ databases">
        <title>Genome sequences of Lysobacter dokdonensis DS-58.</title>
        <authorList>
            <person name="Kim J.F."/>
            <person name="Kwak M.-J."/>
        </authorList>
    </citation>
    <scope>NUCLEOTIDE SEQUENCE [LARGE SCALE GENOMIC DNA]</scope>
    <source>
        <strain evidence="2 3">DS-58</strain>
    </source>
</reference>
<dbReference type="PATRIC" id="fig|1300345.3.peg.1466"/>
<keyword evidence="1" id="KW-0812">Transmembrane</keyword>
<feature type="transmembrane region" description="Helical" evidence="1">
    <location>
        <begin position="230"/>
        <end position="248"/>
    </location>
</feature>
<dbReference type="EMBL" id="JRKJ01000008">
    <property type="protein sequence ID" value="KGQ19270.1"/>
    <property type="molecule type" value="Genomic_DNA"/>
</dbReference>
<feature type="transmembrane region" description="Helical" evidence="1">
    <location>
        <begin position="67"/>
        <end position="88"/>
    </location>
</feature>
<dbReference type="STRING" id="1300345.LF41_2916"/>
<dbReference type="AlphaFoldDB" id="A0A0A2WLX0"/>
<feature type="transmembrane region" description="Helical" evidence="1">
    <location>
        <begin position="205"/>
        <end position="223"/>
    </location>
</feature>
<evidence type="ECO:0000256" key="1">
    <source>
        <dbReference type="SAM" id="Phobius"/>
    </source>
</evidence>